<evidence type="ECO:0000256" key="1">
    <source>
        <dbReference type="SAM" id="MobiDB-lite"/>
    </source>
</evidence>
<sequence length="1070" mass="117053">MTVASEQFVIFLAYFKSLDKKPSEPVPASSAATALTVYSASGLFFSGYMETYVTTAQYGLDKIKEDKKDPSLLQHDHQLSPSTIPLIRYNLLHNYHRCIQVTMDLGKQSDRNSPRLFLNGLSQFLRSQLEAQRITDGSRLWSQVAPILTFIQANTQTPGKLQKFPTLFIWHSKEIHRSFFFFAFVDVKMVSKTYTARELIRMRQASVSQDIYKKLFEKMRKDSDLGEIFRMPPERALPLIEEETYEPDEEQKMALEESSVRQLDGTDAEWKYRGRSQLEHGQQEPIGAPTGLSAQKDEGFQRFYKAVVSPTHVRVTAGGRIVPNTRGSSSPTGKWSREKPGVDGSFASRSSGHSTCGDTAGIPLAATMPHPAYGPFPHLFPGIFPGMHPSVTAGGHPPLAMMPWQMGIGMGMGNTLGLVHSNLPQMHQATAKKSPKISAERRESGKQVDGSISDNSDPVRVSPPEHFDHNRPFYFNGQWMMPPAGSFYPYGMASVPSFPISGLGSPNTVPPRFQMPARMQPAPVKADQKLHAHMASSSSTPSIPGRSLVPVSSIRPSDITRKQIEVLRSSLRYFEDQLQYNKHQIDEKGMETQAKMVRQHIQQFEKNLKAQLETERTHYPNYEHQADASGSTPDHNGKNSTSTTANDTKSERGSSQSSVSQSLPTHGQPGKTHKDQDAFLSRRAMALKQVKSASAPVSTKITPESSEDCEPMKRPSTLPAGAALAPPFLPRADSTVSVPDPATFRMSSTTYTEDSESVAVVTGGSADLDAPEAFTEKPYLVGHLPSDRRTEAGGMNVYIYGRDLTEDELRARHMYWGKAPHHLQKGLPKFDGKDFYPPSPVKSQSQSPTVPKPSPIVLIPSGNTEADPALTIPKAGIDPFRSLHESLLPPSCGSLGVTGRSQHAPAATSTAEPPEHTQQAPATGSTPVDHGYNEFRKALGQNVASSTDGCKDKSSDDGDDGSNILFRGRKYMTASGSKSRHDVWQRVWKRNKTSATAVPGTVSSMTAQGVLPNYAGHATASLTPAIANASISPKGPPSKLSGSEDLSTTGRVSNKKEHRLSAIHGVKESK</sequence>
<comment type="caution">
    <text evidence="2">The sequence shown here is derived from an EMBL/GenBank/DDBJ whole genome shotgun (WGS) entry which is preliminary data.</text>
</comment>
<feature type="region of interest" description="Disordered" evidence="1">
    <location>
        <begin position="1028"/>
        <end position="1070"/>
    </location>
</feature>
<name>A0A9P7MZG6_9HYPO</name>
<gene>
    <name evidence="2" type="ORF">E4U56_002242</name>
</gene>
<feature type="region of interest" description="Disordered" evidence="1">
    <location>
        <begin position="827"/>
        <end position="873"/>
    </location>
</feature>
<feature type="region of interest" description="Disordered" evidence="1">
    <location>
        <begin position="623"/>
        <end position="675"/>
    </location>
</feature>
<reference evidence="2" key="1">
    <citation type="journal article" date="2020" name="bioRxiv">
        <title>Whole genome comparisons of ergot fungi reveals the divergence and evolution of species within the genus Claviceps are the result of varying mechanisms driving genome evolution and host range expansion.</title>
        <authorList>
            <person name="Wyka S.A."/>
            <person name="Mondo S.J."/>
            <person name="Liu M."/>
            <person name="Dettman J."/>
            <person name="Nalam V."/>
            <person name="Broders K.D."/>
        </authorList>
    </citation>
    <scope>NUCLEOTIDE SEQUENCE</scope>
    <source>
        <strain evidence="2">CCC 1102</strain>
    </source>
</reference>
<proteinExistence type="predicted"/>
<feature type="compositionally biased region" description="Low complexity" evidence="1">
    <location>
        <begin position="1030"/>
        <end position="1043"/>
    </location>
</feature>
<dbReference type="OrthoDB" id="5401902at2759"/>
<feature type="region of interest" description="Disordered" evidence="1">
    <location>
        <begin position="320"/>
        <end position="354"/>
    </location>
</feature>
<feature type="region of interest" description="Disordered" evidence="1">
    <location>
        <begin position="427"/>
        <end position="461"/>
    </location>
</feature>
<evidence type="ECO:0000313" key="2">
    <source>
        <dbReference type="EMBL" id="KAG5976287.1"/>
    </source>
</evidence>
<organism evidence="2 3">
    <name type="scientific">Claviceps arundinis</name>
    <dbReference type="NCBI Taxonomy" id="1623583"/>
    <lineage>
        <taxon>Eukaryota</taxon>
        <taxon>Fungi</taxon>
        <taxon>Dikarya</taxon>
        <taxon>Ascomycota</taxon>
        <taxon>Pezizomycotina</taxon>
        <taxon>Sordariomycetes</taxon>
        <taxon>Hypocreomycetidae</taxon>
        <taxon>Hypocreales</taxon>
        <taxon>Clavicipitaceae</taxon>
        <taxon>Claviceps</taxon>
    </lineage>
</organism>
<accession>A0A9P7MZG6</accession>
<dbReference type="EMBL" id="SRPS01000017">
    <property type="protein sequence ID" value="KAG5976287.1"/>
    <property type="molecule type" value="Genomic_DNA"/>
</dbReference>
<feature type="compositionally biased region" description="Low complexity" evidence="1">
    <location>
        <begin position="903"/>
        <end position="912"/>
    </location>
</feature>
<evidence type="ECO:0000313" key="3">
    <source>
        <dbReference type="Proteomes" id="UP000784919"/>
    </source>
</evidence>
<feature type="region of interest" description="Disordered" evidence="1">
    <location>
        <begin position="689"/>
        <end position="714"/>
    </location>
</feature>
<dbReference type="AlphaFoldDB" id="A0A9P7MZG6"/>
<feature type="compositionally biased region" description="Polar residues" evidence="1">
    <location>
        <begin position="691"/>
        <end position="704"/>
    </location>
</feature>
<feature type="region of interest" description="Disordered" evidence="1">
    <location>
        <begin position="891"/>
        <end position="964"/>
    </location>
</feature>
<feature type="compositionally biased region" description="Polar residues" evidence="1">
    <location>
        <begin position="628"/>
        <end position="647"/>
    </location>
</feature>
<dbReference type="Proteomes" id="UP000784919">
    <property type="component" value="Unassembled WGS sequence"/>
</dbReference>
<protein>
    <submittedName>
        <fullName evidence="2">Uncharacterized protein</fullName>
    </submittedName>
</protein>